<evidence type="ECO:0000313" key="1">
    <source>
        <dbReference type="EMBL" id="GAJ04646.1"/>
    </source>
</evidence>
<name>X1UXN2_9ZZZZ</name>
<accession>X1UXN2</accession>
<gene>
    <name evidence="1" type="ORF">S12H4_44856</name>
</gene>
<protein>
    <submittedName>
        <fullName evidence="1">Uncharacterized protein</fullName>
    </submittedName>
</protein>
<sequence length="90" mass="10113">WSKVDVEQTGDFSFEDMPQGVPTTVEIALYCKRQVGSETITVNVWDGTGWTNEGNITPDDTWAWKTIDISATLNTKAKVTAAKIWLQYNE</sequence>
<organism evidence="1">
    <name type="scientific">marine sediment metagenome</name>
    <dbReference type="NCBI Taxonomy" id="412755"/>
    <lineage>
        <taxon>unclassified sequences</taxon>
        <taxon>metagenomes</taxon>
        <taxon>ecological metagenomes</taxon>
    </lineage>
</organism>
<dbReference type="EMBL" id="BARW01027675">
    <property type="protein sequence ID" value="GAJ04646.1"/>
    <property type="molecule type" value="Genomic_DNA"/>
</dbReference>
<reference evidence="1" key="1">
    <citation type="journal article" date="2014" name="Front. Microbiol.">
        <title>High frequency of phylogenetically diverse reductive dehalogenase-homologous genes in deep subseafloor sedimentary metagenomes.</title>
        <authorList>
            <person name="Kawai M."/>
            <person name="Futagami T."/>
            <person name="Toyoda A."/>
            <person name="Takaki Y."/>
            <person name="Nishi S."/>
            <person name="Hori S."/>
            <person name="Arai W."/>
            <person name="Tsubouchi T."/>
            <person name="Morono Y."/>
            <person name="Uchiyama I."/>
            <person name="Ito T."/>
            <person name="Fujiyama A."/>
            <person name="Inagaki F."/>
            <person name="Takami H."/>
        </authorList>
    </citation>
    <scope>NUCLEOTIDE SEQUENCE</scope>
    <source>
        <strain evidence="1">Expedition CK06-06</strain>
    </source>
</reference>
<comment type="caution">
    <text evidence="1">The sequence shown here is derived from an EMBL/GenBank/DDBJ whole genome shotgun (WGS) entry which is preliminary data.</text>
</comment>
<dbReference type="AlphaFoldDB" id="X1UXN2"/>
<proteinExistence type="predicted"/>
<feature type="non-terminal residue" evidence="1">
    <location>
        <position position="1"/>
    </location>
</feature>